<dbReference type="Gene3D" id="3.30.379.10">
    <property type="entry name" value="Chitobiase/beta-hexosaminidase domain 2-like"/>
    <property type="match status" value="1"/>
</dbReference>
<dbReference type="STRING" id="2018661.A0A2A2KHB7"/>
<feature type="domain" description="Glycoside hydrolase family 20 catalytic" evidence="11">
    <location>
        <begin position="115"/>
        <end position="448"/>
    </location>
</feature>
<dbReference type="Gene3D" id="3.20.20.80">
    <property type="entry name" value="Glycosidases"/>
    <property type="match status" value="1"/>
</dbReference>
<dbReference type="AlphaFoldDB" id="A0A2A2KHB7"/>
<dbReference type="CDD" id="cd06562">
    <property type="entry name" value="GH20_HexA_HexB-like"/>
    <property type="match status" value="1"/>
</dbReference>
<evidence type="ECO:0000256" key="3">
    <source>
        <dbReference type="ARBA" id="ARBA00022729"/>
    </source>
</evidence>
<evidence type="ECO:0000256" key="7">
    <source>
        <dbReference type="ARBA" id="ARBA00053719"/>
    </source>
</evidence>
<dbReference type="GO" id="GO:0016020">
    <property type="term" value="C:membrane"/>
    <property type="evidence" value="ECO:0007669"/>
    <property type="project" value="TreeGrafter"/>
</dbReference>
<evidence type="ECO:0000256" key="1">
    <source>
        <dbReference type="ARBA" id="ARBA00001231"/>
    </source>
</evidence>
<keyword evidence="14" id="KW-1185">Reference proteome</keyword>
<evidence type="ECO:0000256" key="8">
    <source>
        <dbReference type="PIRNR" id="PIRNR001093"/>
    </source>
</evidence>
<accession>A0A2A2KHB7</accession>
<keyword evidence="6 8" id="KW-0326">Glycosidase</keyword>
<feature type="active site" description="Proton donor" evidence="9">
    <location>
        <position position="269"/>
    </location>
</feature>
<keyword evidence="4 8" id="KW-0378">Hydrolase</keyword>
<evidence type="ECO:0000313" key="14">
    <source>
        <dbReference type="Proteomes" id="UP000218231"/>
    </source>
</evidence>
<evidence type="ECO:0000256" key="10">
    <source>
        <dbReference type="PIRSR" id="PIRSR001093-2"/>
    </source>
</evidence>
<dbReference type="GO" id="GO:0030203">
    <property type="term" value="P:glycosaminoglycan metabolic process"/>
    <property type="evidence" value="ECO:0007669"/>
    <property type="project" value="TreeGrafter"/>
</dbReference>
<comment type="similarity">
    <text evidence="2 8">Belongs to the glycosyl hydrolase 20 family.</text>
</comment>
<evidence type="ECO:0000256" key="4">
    <source>
        <dbReference type="ARBA" id="ARBA00022801"/>
    </source>
</evidence>
<dbReference type="InterPro" id="IPR015883">
    <property type="entry name" value="Glyco_hydro_20_cat"/>
</dbReference>
<protein>
    <recommendedName>
        <fullName evidence="8">Beta-hexosaminidase</fullName>
        <ecNumber evidence="8">3.2.1.52</ecNumber>
    </recommendedName>
</protein>
<proteinExistence type="inferred from homology"/>
<organism evidence="13 14">
    <name type="scientific">Diploscapter pachys</name>
    <dbReference type="NCBI Taxonomy" id="2018661"/>
    <lineage>
        <taxon>Eukaryota</taxon>
        <taxon>Metazoa</taxon>
        <taxon>Ecdysozoa</taxon>
        <taxon>Nematoda</taxon>
        <taxon>Chromadorea</taxon>
        <taxon>Rhabditida</taxon>
        <taxon>Rhabditina</taxon>
        <taxon>Rhabditomorpha</taxon>
        <taxon>Rhabditoidea</taxon>
        <taxon>Rhabditidae</taxon>
        <taxon>Diploscapter</taxon>
    </lineage>
</organism>
<dbReference type="InterPro" id="IPR029019">
    <property type="entry name" value="HEX_eukaryotic_N"/>
</dbReference>
<dbReference type="Proteomes" id="UP000218231">
    <property type="component" value="Unassembled WGS sequence"/>
</dbReference>
<keyword evidence="5" id="KW-0325">Glycoprotein</keyword>
<comment type="catalytic activity">
    <reaction evidence="1 8">
        <text>Hydrolysis of terminal non-reducing N-acetyl-D-hexosamine residues in N-acetyl-beta-D-hexosaminides.</text>
        <dbReference type="EC" id="3.2.1.52"/>
    </reaction>
</comment>
<gene>
    <name evidence="13" type="ORF">WR25_14333</name>
</gene>
<sequence length="494" mass="58084">MGFDLGDKKDCDILRQNAENYLNKWLFPFPVTVKGSAEDFIVTVRVREKCQDTVPQHGFSEEYKLRVSPGEVTIRADTVYGAIRGMETLSQLIFYDERYKKYQIRTAEIEDSPRFPVRGIMIDTSRHWLSVKVIKRQLDIMAMNKMNLLHWHMVDSEAFPYQSKKFPELHKVGAYTLRHTYSPEEVQDVINYARIRGIRVMPEFDMPGHTNGWRGREGLLSECFDEEGKPTWQDLIDVTNDTNFNFIEEFIKEIVDVFPEKFLHLGGDEVEDFVTQCWDRNPKIREFMEQKGFGNNTRLLEDYFFDKLATRLRRLIEQRTPVFWQEVFDNNEPDPKAIIHVWKGNSHEEIYERVQQITAQGYPVILSACWYLNYIKYGADWRDAILGSVPSNSGYYYCDPQNFTGSQEQKDLVYGGIAAMWGEFVDNTNIEARFWPRASAVAERLWSPQEKTQNASDAWPRMHELRCRLVARGFRIQPTNYPDYCPYEFDEKAI</sequence>
<evidence type="ECO:0000313" key="13">
    <source>
        <dbReference type="EMBL" id="PAV73252.1"/>
    </source>
</evidence>
<dbReference type="Pfam" id="PF14845">
    <property type="entry name" value="Glycohydro_20b2"/>
    <property type="match status" value="1"/>
</dbReference>
<dbReference type="SUPFAM" id="SSF55545">
    <property type="entry name" value="beta-N-acetylhexosaminidase-like domain"/>
    <property type="match status" value="1"/>
</dbReference>
<evidence type="ECO:0000256" key="6">
    <source>
        <dbReference type="ARBA" id="ARBA00023295"/>
    </source>
</evidence>
<evidence type="ECO:0000256" key="5">
    <source>
        <dbReference type="ARBA" id="ARBA00023180"/>
    </source>
</evidence>
<dbReference type="PIRSF" id="PIRSF001093">
    <property type="entry name" value="B-hxosamndse_ab_euk"/>
    <property type="match status" value="1"/>
</dbReference>
<dbReference type="GO" id="GO:0005764">
    <property type="term" value="C:lysosome"/>
    <property type="evidence" value="ECO:0007669"/>
    <property type="project" value="TreeGrafter"/>
</dbReference>
<feature type="disulfide bond" evidence="10">
    <location>
        <begin position="223"/>
        <end position="277"/>
    </location>
</feature>
<dbReference type="InterPro" id="IPR025705">
    <property type="entry name" value="Beta_hexosaminidase_sua/sub"/>
</dbReference>
<dbReference type="Pfam" id="PF00728">
    <property type="entry name" value="Glyco_hydro_20"/>
    <property type="match status" value="1"/>
</dbReference>
<dbReference type="PANTHER" id="PTHR22600">
    <property type="entry name" value="BETA-HEXOSAMINIDASE"/>
    <property type="match status" value="1"/>
</dbReference>
<evidence type="ECO:0000256" key="9">
    <source>
        <dbReference type="PIRSR" id="PIRSR001093-1"/>
    </source>
</evidence>
<evidence type="ECO:0000256" key="2">
    <source>
        <dbReference type="ARBA" id="ARBA00006285"/>
    </source>
</evidence>
<feature type="disulfide bond" evidence="10">
    <location>
        <begin position="11"/>
        <end position="50"/>
    </location>
</feature>
<reference evidence="13 14" key="1">
    <citation type="journal article" date="2017" name="Curr. Biol.">
        <title>Genome architecture and evolution of a unichromosomal asexual nematode.</title>
        <authorList>
            <person name="Fradin H."/>
            <person name="Zegar C."/>
            <person name="Gutwein M."/>
            <person name="Lucas J."/>
            <person name="Kovtun M."/>
            <person name="Corcoran D."/>
            <person name="Baugh L.R."/>
            <person name="Kiontke K."/>
            <person name="Gunsalus K."/>
            <person name="Fitch D.H."/>
            <person name="Piano F."/>
        </authorList>
    </citation>
    <scope>NUCLEOTIDE SEQUENCE [LARGE SCALE GENOMIC DNA]</scope>
    <source>
        <strain evidence="13">PF1309</strain>
    </source>
</reference>
<dbReference type="InterPro" id="IPR029018">
    <property type="entry name" value="Hex-like_dom2"/>
</dbReference>
<keyword evidence="3" id="KW-0732">Signal</keyword>
<feature type="disulfide bond" evidence="10">
    <location>
        <begin position="467"/>
        <end position="485"/>
    </location>
</feature>
<dbReference type="FunFam" id="3.20.20.80:FF:000063">
    <property type="entry name" value="Beta-hexosaminidase"/>
    <property type="match status" value="1"/>
</dbReference>
<feature type="domain" description="Beta-hexosaminidase eukaryotic type N-terminal" evidence="12">
    <location>
        <begin position="42"/>
        <end position="92"/>
    </location>
</feature>
<dbReference type="InterPro" id="IPR017853">
    <property type="entry name" value="GH"/>
</dbReference>
<keyword evidence="10" id="KW-1015">Disulfide bond</keyword>
<name>A0A2A2KHB7_9BILA</name>
<comment type="caution">
    <text evidence="13">The sequence shown here is derived from an EMBL/GenBank/DDBJ whole genome shotgun (WGS) entry which is preliminary data.</text>
</comment>
<dbReference type="EC" id="3.2.1.52" evidence="8"/>
<dbReference type="PRINTS" id="PR00738">
    <property type="entry name" value="GLHYDRLASE20"/>
</dbReference>
<dbReference type="EMBL" id="LIAE01008638">
    <property type="protein sequence ID" value="PAV73252.1"/>
    <property type="molecule type" value="Genomic_DNA"/>
</dbReference>
<dbReference type="PANTHER" id="PTHR22600:SF21">
    <property type="entry name" value="BETA-HEXOSAMINIDASE A"/>
    <property type="match status" value="1"/>
</dbReference>
<dbReference type="GO" id="GO:0004563">
    <property type="term" value="F:beta-N-acetylhexosaminidase activity"/>
    <property type="evidence" value="ECO:0007669"/>
    <property type="project" value="UniProtKB-EC"/>
</dbReference>
<evidence type="ECO:0000259" key="12">
    <source>
        <dbReference type="Pfam" id="PF14845"/>
    </source>
</evidence>
<dbReference type="GO" id="GO:0005975">
    <property type="term" value="P:carbohydrate metabolic process"/>
    <property type="evidence" value="ECO:0007669"/>
    <property type="project" value="InterPro"/>
</dbReference>
<comment type="function">
    <text evidence="7">Responsible for the degradation of GM2 gangliosides, and a variety of other molecules containing terminal N-acetyl hexosamines. Degrades chitotriose.</text>
</comment>
<dbReference type="SUPFAM" id="SSF51445">
    <property type="entry name" value="(Trans)glycosidases"/>
    <property type="match status" value="1"/>
</dbReference>
<evidence type="ECO:0000259" key="11">
    <source>
        <dbReference type="Pfam" id="PF00728"/>
    </source>
</evidence>
<dbReference type="OrthoDB" id="428480at2759"/>
<dbReference type="GO" id="GO:0006689">
    <property type="term" value="P:ganglioside catabolic process"/>
    <property type="evidence" value="ECO:0007669"/>
    <property type="project" value="TreeGrafter"/>
</dbReference>